<dbReference type="GO" id="GO:0031369">
    <property type="term" value="F:translation initiation factor binding"/>
    <property type="evidence" value="ECO:0007669"/>
    <property type="project" value="TreeGrafter"/>
</dbReference>
<evidence type="ECO:0000256" key="8">
    <source>
        <dbReference type="ARBA" id="ARBA00023242"/>
    </source>
</evidence>
<evidence type="ECO:0000256" key="4">
    <source>
        <dbReference type="ARBA" id="ARBA00022816"/>
    </source>
</evidence>
<keyword evidence="8" id="KW-0539">Nucleus</keyword>
<evidence type="ECO:0000256" key="2">
    <source>
        <dbReference type="ARBA" id="ARBA00011056"/>
    </source>
</evidence>
<proteinExistence type="inferred from homology"/>
<dbReference type="GO" id="GO:0005543">
    <property type="term" value="F:phospholipid binding"/>
    <property type="evidence" value="ECO:0007669"/>
    <property type="project" value="TreeGrafter"/>
</dbReference>
<dbReference type="Proteomes" id="UP000606974">
    <property type="component" value="Unassembled WGS sequence"/>
</dbReference>
<keyword evidence="6" id="KW-0811">Translocation</keyword>
<name>A0A8H7A8D2_9EURO</name>
<evidence type="ECO:0000256" key="10">
    <source>
        <dbReference type="ARBA" id="ARBA00029983"/>
    </source>
</evidence>
<reference evidence="12" key="1">
    <citation type="submission" date="2020-02" db="EMBL/GenBank/DDBJ databases">
        <authorList>
            <person name="Palmer J.M."/>
        </authorList>
    </citation>
    <scope>NUCLEOTIDE SEQUENCE</scope>
    <source>
        <strain evidence="12">EPUS1.4</strain>
        <tissue evidence="12">Thallus</tissue>
    </source>
</reference>
<evidence type="ECO:0000256" key="11">
    <source>
        <dbReference type="SAM" id="MobiDB-lite"/>
    </source>
</evidence>
<protein>
    <recommendedName>
        <fullName evidence="9">mRNA export factor GLE1</fullName>
    </recommendedName>
    <alternativeName>
        <fullName evidence="10">Nucleoporin GLE1</fullName>
    </alternativeName>
</protein>
<evidence type="ECO:0000313" key="12">
    <source>
        <dbReference type="EMBL" id="KAF7502476.1"/>
    </source>
</evidence>
<accession>A0A8H7A8D2</accession>
<dbReference type="GO" id="GO:0000822">
    <property type="term" value="F:inositol hexakisphosphate binding"/>
    <property type="evidence" value="ECO:0007669"/>
    <property type="project" value="TreeGrafter"/>
</dbReference>
<comment type="similarity">
    <text evidence="2">Belongs to the GLE1 family.</text>
</comment>
<keyword evidence="7" id="KW-0906">Nuclear pore complex</keyword>
<feature type="region of interest" description="Disordered" evidence="11">
    <location>
        <begin position="1"/>
        <end position="26"/>
    </location>
</feature>
<dbReference type="AlphaFoldDB" id="A0A8H7A8D2"/>
<dbReference type="Pfam" id="PF07817">
    <property type="entry name" value="GLE1"/>
    <property type="match status" value="1"/>
</dbReference>
<evidence type="ECO:0000256" key="7">
    <source>
        <dbReference type="ARBA" id="ARBA00023132"/>
    </source>
</evidence>
<dbReference type="GO" id="GO:0015031">
    <property type="term" value="P:protein transport"/>
    <property type="evidence" value="ECO:0007669"/>
    <property type="project" value="UniProtKB-KW"/>
</dbReference>
<dbReference type="PANTHER" id="PTHR12960:SF0">
    <property type="entry name" value="MRNA EXPORT FACTOR GLE1"/>
    <property type="match status" value="1"/>
</dbReference>
<dbReference type="GO" id="GO:0044614">
    <property type="term" value="C:nuclear pore cytoplasmic filaments"/>
    <property type="evidence" value="ECO:0007669"/>
    <property type="project" value="TreeGrafter"/>
</dbReference>
<feature type="compositionally biased region" description="Basic and acidic residues" evidence="11">
    <location>
        <begin position="163"/>
        <end position="203"/>
    </location>
</feature>
<evidence type="ECO:0000256" key="1">
    <source>
        <dbReference type="ARBA" id="ARBA00004567"/>
    </source>
</evidence>
<sequence>MARVRVQTPSSPLRAKSISPKFDDSPSRQLMLDLERALGQTQIHETELHKVHIYGQRLFREHLDLVDAKRAQEDVAALDAAASRHETVRKEAEAELQIWCQEVEEQERLKKEHEERRLREQQARARAEAERKAKLEAERQARIAKEQAAARKLAEEKAEAEEAERRKREDALAQEKAERERKQKEEQTLAEEKSQAAEEEAARQKAAQAAAQAEHLIRSQGQSSAGSSPDKEASHQRYLQIHQKLKNFRKEFWAQCKKDTNLKTKVGDMRRAIKTSVGQLTEGKGANKQPTERIKSTLKDALTIPSPPVDIRDYFAVPPPEFQTPEQNQCPSLLVYSLNIFSKAIISQFGGESGISISAAEPAGVLVAQIFATTEYQCRGHSLIDILLAKLHLACPVLWGVYGDESTPEGRMRLGWRKEGGVYISESRHHERVSGLGAGFASIALRNFTKSRLRNPFPPTNFWECLANILNVPPGEVQPTHLFVLKAMLENSVERFIHFYGSAAIAALRLALVTFPTTLPPRVQDTAGCKAITLLVDMLIREKNLRIE</sequence>
<comment type="caution">
    <text evidence="12">The sequence shown here is derived from an EMBL/GenBank/DDBJ whole genome shotgun (WGS) entry which is preliminary data.</text>
</comment>
<organism evidence="12 13">
    <name type="scientific">Endocarpon pusillum</name>
    <dbReference type="NCBI Taxonomy" id="364733"/>
    <lineage>
        <taxon>Eukaryota</taxon>
        <taxon>Fungi</taxon>
        <taxon>Dikarya</taxon>
        <taxon>Ascomycota</taxon>
        <taxon>Pezizomycotina</taxon>
        <taxon>Eurotiomycetes</taxon>
        <taxon>Chaetothyriomycetidae</taxon>
        <taxon>Verrucariales</taxon>
        <taxon>Verrucariaceae</taxon>
        <taxon>Endocarpon</taxon>
    </lineage>
</organism>
<dbReference type="InterPro" id="IPR012476">
    <property type="entry name" value="GLE1"/>
</dbReference>
<keyword evidence="4" id="KW-0509">mRNA transport</keyword>
<feature type="region of interest" description="Disordered" evidence="11">
    <location>
        <begin position="154"/>
        <end position="237"/>
    </location>
</feature>
<gene>
    <name evidence="12" type="ORF">GJ744_005675</name>
</gene>
<dbReference type="Gene3D" id="1.25.40.510">
    <property type="entry name" value="GLE1-like"/>
    <property type="match status" value="1"/>
</dbReference>
<comment type="subcellular location">
    <subcellularLocation>
        <location evidence="1">Nucleus</location>
        <location evidence="1">Nuclear pore complex</location>
    </subcellularLocation>
</comment>
<keyword evidence="3" id="KW-0813">Transport</keyword>
<dbReference type="GO" id="GO:0005737">
    <property type="term" value="C:cytoplasm"/>
    <property type="evidence" value="ECO:0007669"/>
    <property type="project" value="TreeGrafter"/>
</dbReference>
<dbReference type="GO" id="GO:0016973">
    <property type="term" value="P:poly(A)+ mRNA export from nucleus"/>
    <property type="evidence" value="ECO:0007669"/>
    <property type="project" value="InterPro"/>
</dbReference>
<keyword evidence="5" id="KW-0653">Protein transport</keyword>
<evidence type="ECO:0000256" key="3">
    <source>
        <dbReference type="ARBA" id="ARBA00022448"/>
    </source>
</evidence>
<evidence type="ECO:0000256" key="9">
    <source>
        <dbReference type="ARBA" id="ARBA00026227"/>
    </source>
</evidence>
<evidence type="ECO:0000256" key="6">
    <source>
        <dbReference type="ARBA" id="ARBA00023010"/>
    </source>
</evidence>
<keyword evidence="13" id="KW-1185">Reference proteome</keyword>
<dbReference type="PANTHER" id="PTHR12960">
    <property type="entry name" value="GLE-1-RELATED"/>
    <property type="match status" value="1"/>
</dbReference>
<dbReference type="InterPro" id="IPR038506">
    <property type="entry name" value="GLE1-like_sf"/>
</dbReference>
<dbReference type="EMBL" id="JAACFV010000248">
    <property type="protein sequence ID" value="KAF7502476.1"/>
    <property type="molecule type" value="Genomic_DNA"/>
</dbReference>
<evidence type="ECO:0000313" key="13">
    <source>
        <dbReference type="Proteomes" id="UP000606974"/>
    </source>
</evidence>
<evidence type="ECO:0000256" key="5">
    <source>
        <dbReference type="ARBA" id="ARBA00022927"/>
    </source>
</evidence>
<feature type="compositionally biased region" description="Low complexity" evidence="11">
    <location>
        <begin position="204"/>
        <end position="214"/>
    </location>
</feature>
<dbReference type="OrthoDB" id="420884at2759"/>